<protein>
    <submittedName>
        <fullName evidence="1">Uncharacterized protein</fullName>
    </submittedName>
</protein>
<evidence type="ECO:0000313" key="2">
    <source>
        <dbReference type="Proteomes" id="UP001233172"/>
    </source>
</evidence>
<gene>
    <name evidence="1" type="ORF">Bpfe_013790</name>
</gene>
<feature type="non-terminal residue" evidence="1">
    <location>
        <position position="54"/>
    </location>
</feature>
<dbReference type="AlphaFoldDB" id="A0AAD8F9M7"/>
<accession>A0AAD8F9M7</accession>
<name>A0AAD8F9M7_BIOPF</name>
<proteinExistence type="predicted"/>
<sequence length="54" mass="5811">NKPPPSQHPTLQNELLSSHTGDCPLCCCDVAIILSGRITGRTDPERGQKVHTTS</sequence>
<organism evidence="1 2">
    <name type="scientific">Biomphalaria pfeifferi</name>
    <name type="common">Bloodfluke planorb</name>
    <name type="synonym">Freshwater snail</name>
    <dbReference type="NCBI Taxonomy" id="112525"/>
    <lineage>
        <taxon>Eukaryota</taxon>
        <taxon>Metazoa</taxon>
        <taxon>Spiralia</taxon>
        <taxon>Lophotrochozoa</taxon>
        <taxon>Mollusca</taxon>
        <taxon>Gastropoda</taxon>
        <taxon>Heterobranchia</taxon>
        <taxon>Euthyneura</taxon>
        <taxon>Panpulmonata</taxon>
        <taxon>Hygrophila</taxon>
        <taxon>Lymnaeoidea</taxon>
        <taxon>Planorbidae</taxon>
        <taxon>Biomphalaria</taxon>
    </lineage>
</organism>
<dbReference type="Proteomes" id="UP001233172">
    <property type="component" value="Unassembled WGS sequence"/>
</dbReference>
<keyword evidence="2" id="KW-1185">Reference proteome</keyword>
<reference evidence="1" key="2">
    <citation type="submission" date="2023-04" db="EMBL/GenBank/DDBJ databases">
        <authorList>
            <person name="Bu L."/>
            <person name="Lu L."/>
            <person name="Laidemitt M.R."/>
            <person name="Zhang S.M."/>
            <person name="Mutuku M."/>
            <person name="Mkoji G."/>
            <person name="Steinauer M."/>
            <person name="Loker E.S."/>
        </authorList>
    </citation>
    <scope>NUCLEOTIDE SEQUENCE</scope>
    <source>
        <strain evidence="1">KasaAsao</strain>
        <tissue evidence="1">Whole Snail</tissue>
    </source>
</reference>
<feature type="non-terminal residue" evidence="1">
    <location>
        <position position="1"/>
    </location>
</feature>
<reference evidence="1" key="1">
    <citation type="journal article" date="2023" name="PLoS Negl. Trop. Dis.">
        <title>A genome sequence for Biomphalaria pfeifferi, the major vector snail for the human-infecting parasite Schistosoma mansoni.</title>
        <authorList>
            <person name="Bu L."/>
            <person name="Lu L."/>
            <person name="Laidemitt M.R."/>
            <person name="Zhang S.M."/>
            <person name="Mutuku M."/>
            <person name="Mkoji G."/>
            <person name="Steinauer M."/>
            <person name="Loker E.S."/>
        </authorList>
    </citation>
    <scope>NUCLEOTIDE SEQUENCE</scope>
    <source>
        <strain evidence="1">KasaAsao</strain>
    </source>
</reference>
<evidence type="ECO:0000313" key="1">
    <source>
        <dbReference type="EMBL" id="KAK0056852.1"/>
    </source>
</evidence>
<comment type="caution">
    <text evidence="1">The sequence shown here is derived from an EMBL/GenBank/DDBJ whole genome shotgun (WGS) entry which is preliminary data.</text>
</comment>
<dbReference type="EMBL" id="JASAOG010000059">
    <property type="protein sequence ID" value="KAK0056852.1"/>
    <property type="molecule type" value="Genomic_DNA"/>
</dbReference>